<dbReference type="Pfam" id="PF01725">
    <property type="entry name" value="Ham1p_like"/>
    <property type="match status" value="1"/>
</dbReference>
<evidence type="ECO:0000256" key="7">
    <source>
        <dbReference type="HAMAP-Rule" id="MF_01405"/>
    </source>
</evidence>
<evidence type="ECO:0000256" key="4">
    <source>
        <dbReference type="ARBA" id="ARBA00022801"/>
    </source>
</evidence>
<gene>
    <name evidence="9" type="ORF">JOE21_002474</name>
</gene>
<dbReference type="HAMAP" id="MF_01405">
    <property type="entry name" value="Non_canon_purine_NTPase"/>
    <property type="match status" value="1"/>
</dbReference>
<keyword evidence="3 7" id="KW-0547">Nucleotide-binding</keyword>
<dbReference type="GO" id="GO:0036220">
    <property type="term" value="F:ITP diphosphatase activity"/>
    <property type="evidence" value="ECO:0007669"/>
    <property type="project" value="UniProtKB-EC"/>
</dbReference>
<feature type="binding site" evidence="7">
    <location>
        <position position="81"/>
    </location>
    <ligand>
        <name>Mg(2+)</name>
        <dbReference type="ChEBI" id="CHEBI:18420"/>
    </ligand>
</feature>
<evidence type="ECO:0000256" key="1">
    <source>
        <dbReference type="ARBA" id="ARBA00008023"/>
    </source>
</evidence>
<reference evidence="9 10" key="1">
    <citation type="submission" date="2023-07" db="EMBL/GenBank/DDBJ databases">
        <title>Genomic Encyclopedia of Type Strains, Phase IV (KMG-IV): sequencing the most valuable type-strain genomes for metagenomic binning, comparative biology and taxonomic classification.</title>
        <authorList>
            <person name="Goeker M."/>
        </authorList>
    </citation>
    <scope>NUCLEOTIDE SEQUENCE [LARGE SCALE GENOMIC DNA]</scope>
    <source>
        <strain evidence="9 10">DSM 45903</strain>
    </source>
</reference>
<keyword evidence="2 7" id="KW-0479">Metal-binding</keyword>
<dbReference type="InterPro" id="IPR002637">
    <property type="entry name" value="RdgB/HAM1"/>
</dbReference>
<keyword evidence="5 7" id="KW-0460">Magnesium</keyword>
<sequence length="211" mass="23078">MAETKKETWQWSELVIATGNRHKVEELNAMVYSSLGIRVVGLSAFSGLPAIVEDRDTFEGNAVKKAETIAHHLQRPVAADDSGLAVKALQGAPGVRSARYAGEHATDAENNAKLLSELEGIPPQERGAAFVCALALAVPGEPTRIVRGECPGYIAEESKGEHGFGYDPLFWLPDRNQTMAQLARSEKNRISHRARAVEKLIISLKDRYQFS</sequence>
<protein>
    <recommendedName>
        <fullName evidence="7">dITP/XTP pyrophosphatase</fullName>
        <ecNumber evidence="7">3.6.1.66</ecNumber>
    </recommendedName>
    <alternativeName>
        <fullName evidence="7">Non-canonical purine NTP pyrophosphatase</fullName>
    </alternativeName>
    <alternativeName>
        <fullName evidence="7">Non-standard purine NTP pyrophosphatase</fullName>
    </alternativeName>
    <alternativeName>
        <fullName evidence="7">Nucleoside-triphosphate diphosphatase</fullName>
    </alternativeName>
    <alternativeName>
        <fullName evidence="7">Nucleoside-triphosphate pyrophosphatase</fullName>
        <shortName evidence="7">NTPase</shortName>
    </alternativeName>
</protein>
<feature type="binding site" evidence="7">
    <location>
        <begin position="164"/>
        <end position="167"/>
    </location>
    <ligand>
        <name>substrate</name>
    </ligand>
</feature>
<dbReference type="NCBIfam" id="NF011397">
    <property type="entry name" value="PRK14822.1"/>
    <property type="match status" value="1"/>
</dbReference>
<feature type="binding site" evidence="7">
    <location>
        <begin position="18"/>
        <end position="23"/>
    </location>
    <ligand>
        <name>substrate</name>
    </ligand>
</feature>
<comment type="cofactor">
    <cofactor evidence="7">
        <name>Mg(2+)</name>
        <dbReference type="ChEBI" id="CHEBI:18420"/>
    </cofactor>
    <text evidence="7">Binds 1 Mg(2+) ion per subunit.</text>
</comment>
<dbReference type="Gene3D" id="3.90.950.10">
    <property type="match status" value="1"/>
</dbReference>
<comment type="caution">
    <text evidence="7">Lacks conserved residue(s) required for the propagation of feature annotation.</text>
</comment>
<dbReference type="PANTHER" id="PTHR11067:SF9">
    <property type="entry name" value="INOSINE TRIPHOSPHATE PYROPHOSPHATASE"/>
    <property type="match status" value="1"/>
</dbReference>
<feature type="binding site" evidence="7">
    <location>
        <begin position="192"/>
        <end position="193"/>
    </location>
    <ligand>
        <name>substrate</name>
    </ligand>
</feature>
<dbReference type="SUPFAM" id="SSF52972">
    <property type="entry name" value="ITPase-like"/>
    <property type="match status" value="1"/>
</dbReference>
<evidence type="ECO:0000313" key="9">
    <source>
        <dbReference type="EMBL" id="MDR6226467.1"/>
    </source>
</evidence>
<organism evidence="9 10">
    <name type="scientific">Desmospora profundinema</name>
    <dbReference type="NCBI Taxonomy" id="1571184"/>
    <lineage>
        <taxon>Bacteria</taxon>
        <taxon>Bacillati</taxon>
        <taxon>Bacillota</taxon>
        <taxon>Bacilli</taxon>
        <taxon>Bacillales</taxon>
        <taxon>Thermoactinomycetaceae</taxon>
        <taxon>Desmospora</taxon>
    </lineage>
</organism>
<dbReference type="PANTHER" id="PTHR11067">
    <property type="entry name" value="INOSINE TRIPHOSPHATE PYROPHOSPHATASE/HAM1 PROTEIN"/>
    <property type="match status" value="1"/>
</dbReference>
<accession>A0ABU1INV5</accession>
<keyword evidence="4 7" id="KW-0378">Hydrolase</keyword>
<dbReference type="CDD" id="cd00515">
    <property type="entry name" value="HAM1"/>
    <property type="match status" value="1"/>
</dbReference>
<dbReference type="InterPro" id="IPR020922">
    <property type="entry name" value="dITP/XTP_pyrophosphatase"/>
</dbReference>
<evidence type="ECO:0000313" key="10">
    <source>
        <dbReference type="Proteomes" id="UP001185012"/>
    </source>
</evidence>
<feature type="binding site" evidence="7">
    <location>
        <position position="82"/>
    </location>
    <ligand>
        <name>substrate</name>
    </ligand>
</feature>
<evidence type="ECO:0000256" key="3">
    <source>
        <dbReference type="ARBA" id="ARBA00022741"/>
    </source>
</evidence>
<dbReference type="InterPro" id="IPR029001">
    <property type="entry name" value="ITPase-like_fam"/>
</dbReference>
<feature type="binding site" evidence="7">
    <location>
        <position position="187"/>
    </location>
    <ligand>
        <name>substrate</name>
    </ligand>
</feature>
<evidence type="ECO:0000256" key="5">
    <source>
        <dbReference type="ARBA" id="ARBA00022842"/>
    </source>
</evidence>
<evidence type="ECO:0000256" key="2">
    <source>
        <dbReference type="ARBA" id="ARBA00022723"/>
    </source>
</evidence>
<name>A0ABU1INV5_9BACL</name>
<keyword evidence="10" id="KW-1185">Reference proteome</keyword>
<comment type="catalytic activity">
    <reaction evidence="7">
        <text>XTP + H2O = XMP + diphosphate + H(+)</text>
        <dbReference type="Rhea" id="RHEA:28610"/>
        <dbReference type="ChEBI" id="CHEBI:15377"/>
        <dbReference type="ChEBI" id="CHEBI:15378"/>
        <dbReference type="ChEBI" id="CHEBI:33019"/>
        <dbReference type="ChEBI" id="CHEBI:57464"/>
        <dbReference type="ChEBI" id="CHEBI:61314"/>
        <dbReference type="EC" id="3.6.1.66"/>
    </reaction>
</comment>
<dbReference type="EC" id="3.6.1.66" evidence="7"/>
<feature type="active site" description="Proton acceptor" evidence="7">
    <location>
        <position position="81"/>
    </location>
</feature>
<evidence type="ECO:0000256" key="8">
    <source>
        <dbReference type="RuleBase" id="RU003781"/>
    </source>
</evidence>
<comment type="catalytic activity">
    <reaction evidence="7">
        <text>dITP + H2O = dIMP + diphosphate + H(+)</text>
        <dbReference type="Rhea" id="RHEA:28342"/>
        <dbReference type="ChEBI" id="CHEBI:15377"/>
        <dbReference type="ChEBI" id="CHEBI:15378"/>
        <dbReference type="ChEBI" id="CHEBI:33019"/>
        <dbReference type="ChEBI" id="CHEBI:61194"/>
        <dbReference type="ChEBI" id="CHEBI:61382"/>
        <dbReference type="EC" id="3.6.1.66"/>
    </reaction>
</comment>
<comment type="catalytic activity">
    <reaction evidence="7">
        <text>ITP + H2O = IMP + diphosphate + H(+)</text>
        <dbReference type="Rhea" id="RHEA:29399"/>
        <dbReference type="ChEBI" id="CHEBI:15377"/>
        <dbReference type="ChEBI" id="CHEBI:15378"/>
        <dbReference type="ChEBI" id="CHEBI:33019"/>
        <dbReference type="ChEBI" id="CHEBI:58053"/>
        <dbReference type="ChEBI" id="CHEBI:61402"/>
        <dbReference type="EC" id="3.6.1.66"/>
    </reaction>
</comment>
<evidence type="ECO:0000256" key="6">
    <source>
        <dbReference type="ARBA" id="ARBA00023080"/>
    </source>
</evidence>
<comment type="subunit">
    <text evidence="7">Homodimer.</text>
</comment>
<comment type="function">
    <text evidence="7">Pyrophosphatase that catalyzes the hydrolysis of nucleoside triphosphates to their monophosphate derivatives, with a high preference for the non-canonical purine nucleotides XTP (xanthosine triphosphate), dITP (deoxyinosine triphosphate) and ITP. Seems to function as a house-cleaning enzyme that removes non-canonical purine nucleotides from the nucleotide pool, thus preventing their incorporation into DNA/RNA and avoiding chromosomal lesions.</text>
</comment>
<comment type="caution">
    <text evidence="9">The sequence shown here is derived from an EMBL/GenBank/DDBJ whole genome shotgun (WGS) entry which is preliminary data.</text>
</comment>
<proteinExistence type="inferred from homology"/>
<dbReference type="Proteomes" id="UP001185012">
    <property type="component" value="Unassembled WGS sequence"/>
</dbReference>
<dbReference type="RefSeq" id="WP_309866377.1">
    <property type="nucleotide sequence ID" value="NZ_JAVDQG010000005.1"/>
</dbReference>
<comment type="similarity">
    <text evidence="1 7 8">Belongs to the HAM1 NTPase family.</text>
</comment>
<dbReference type="EMBL" id="JAVDQG010000005">
    <property type="protein sequence ID" value="MDR6226467.1"/>
    <property type="molecule type" value="Genomic_DNA"/>
</dbReference>
<dbReference type="NCBIfam" id="TIGR00042">
    <property type="entry name" value="RdgB/HAM1 family non-canonical purine NTP pyrophosphatase"/>
    <property type="match status" value="1"/>
</dbReference>
<keyword evidence="6 7" id="KW-0546">Nucleotide metabolism</keyword>